<dbReference type="EMBL" id="JAAAPK010000005">
    <property type="protein sequence ID" value="NBC42770.1"/>
    <property type="molecule type" value="Genomic_DNA"/>
</dbReference>
<dbReference type="AlphaFoldDB" id="A0A7X4YC56"/>
<dbReference type="RefSeq" id="WP_161662993.1">
    <property type="nucleotide sequence ID" value="NZ_JAAAPK010000005.1"/>
</dbReference>
<feature type="signal peptide" evidence="1">
    <location>
        <begin position="1"/>
        <end position="32"/>
    </location>
</feature>
<evidence type="ECO:0000313" key="3">
    <source>
        <dbReference type="Proteomes" id="UP000537825"/>
    </source>
</evidence>
<gene>
    <name evidence="2" type="ORF">GTZ93_23495</name>
</gene>
<evidence type="ECO:0000313" key="2">
    <source>
        <dbReference type="EMBL" id="NBC42770.1"/>
    </source>
</evidence>
<dbReference type="Proteomes" id="UP000537825">
    <property type="component" value="Unassembled WGS sequence"/>
</dbReference>
<comment type="caution">
    <text evidence="2">The sequence shown here is derived from an EMBL/GenBank/DDBJ whole genome shotgun (WGS) entry which is preliminary data.</text>
</comment>
<accession>A0A7X4YC56</accession>
<organism evidence="2 3">
    <name type="scientific">Corallococcus exiguus</name>
    <dbReference type="NCBI Taxonomy" id="83462"/>
    <lineage>
        <taxon>Bacteria</taxon>
        <taxon>Pseudomonadati</taxon>
        <taxon>Myxococcota</taxon>
        <taxon>Myxococcia</taxon>
        <taxon>Myxococcales</taxon>
        <taxon>Cystobacterineae</taxon>
        <taxon>Myxococcaceae</taxon>
        <taxon>Corallococcus</taxon>
    </lineage>
</organism>
<evidence type="ECO:0000256" key="1">
    <source>
        <dbReference type="SAM" id="SignalP"/>
    </source>
</evidence>
<keyword evidence="3" id="KW-1185">Reference proteome</keyword>
<proteinExistence type="predicted"/>
<protein>
    <submittedName>
        <fullName evidence="2">Uncharacterized protein</fullName>
    </submittedName>
</protein>
<reference evidence="2 3" key="1">
    <citation type="submission" date="2020-01" db="EMBL/GenBank/DDBJ databases">
        <title>The draft genome sequence of Corallococcus exiguus DSM 14696.</title>
        <authorList>
            <person name="Zhang X."/>
            <person name="Zhu H."/>
        </authorList>
    </citation>
    <scope>NUCLEOTIDE SEQUENCE [LARGE SCALE GENOMIC DNA]</scope>
    <source>
        <strain evidence="2 3">DSM 14696</strain>
    </source>
</reference>
<name>A0A7X4YC56_9BACT</name>
<keyword evidence="1" id="KW-0732">Signal</keyword>
<feature type="chain" id="PRO_5031446940" evidence="1">
    <location>
        <begin position="33"/>
        <end position="454"/>
    </location>
</feature>
<sequence>MHRRSPRASWLRALTLSSFAVGGLFVAAPAHAAETREMPATIVNVSMQDGELTARIRWSAESKSLPGEVEVLSYDGTEKITAGERLSPKAGEEVEVKLSGAVQEPWETGWAQRLVVREAQGRELASQPYDVSLACEDEKTCQLTAAPGISASREVLHVSNALQKTLGAIEKEMGTKQFDLVREVARREPSLYGEALSYAHGLIKIGPAEGCQCSWEASYSRTNSSGTSLGAAHNLYSRPLSQNKPSNARLTTQDSSRVTLTLHCTSLASILTQEFGIRQPGGLVKPVRMLQPVYSTCAGTCSGRFSHFGRITGKTTAQSTTPFPPPTIPNGSAMEQSKYHLGNGLSPLLNETRYAPTGDQEFDRGIAMHNVSSGSGYVQTSGEAFHAYNGNASTWQPYGRAQGNYAIAVQGVAVCPGEGLGPMGRAFDIQSTYTLPENEVDSMEKSVQDFFSIL</sequence>